<reference evidence="1 2" key="1">
    <citation type="journal article" date="2020" name="Phytopathology">
        <title>Genome Sequence Resources of Colletotrichum truncatum, C. plurivorum, C. musicola, and C. sojae: Four Species Pathogenic to Soybean (Glycine max).</title>
        <authorList>
            <person name="Rogerio F."/>
            <person name="Boufleur T.R."/>
            <person name="Ciampi-Guillardi M."/>
            <person name="Sukno S.A."/>
            <person name="Thon M.R."/>
            <person name="Massola Junior N.S."/>
            <person name="Baroncelli R."/>
        </authorList>
    </citation>
    <scope>NUCLEOTIDE SEQUENCE [LARGE SCALE GENOMIC DNA]</scope>
    <source>
        <strain evidence="1 2">CMES1059</strain>
    </source>
</reference>
<gene>
    <name evidence="1" type="ORF">CTRU02_201732</name>
</gene>
<dbReference type="Proteomes" id="UP000805649">
    <property type="component" value="Unassembled WGS sequence"/>
</dbReference>
<sequence>MASLSCLESTLKSSGEHGELPKPSLHNLCYVISTSGSTGKPKIVAIPQGSISSALSAQITGYRLDENSRVAQFASYVFDSSILEIFGTLVAGGCVCVPSDEERMSNFAGFVRRMGVNLLDVTPSLMRTLSPADVPSVKILSLGGEALTQADVDTWASHVYLINTYGPSEASVNSAISSRLLPGSEASNIGRGVACRLWVVEPENHDLLAPIGAVGELLVNGPILARGYLGDELETSRAFVSDLVWQQDEVLRRLWSNDDAYRLYKTGDLVRYNTDGSLNFLGRRDAQIKVRGYRIERQEIEHHFLSINKVEHVAVFDGKEGLCKGKLVAVVGLRQDGEGASKPHPGNATGDLWELYEPHNLAETAKIEQYVRQRLASPLPSYMIPDLILLTKRVPLLVSYKVDLKTTTRAVYDMDETLFRRASNPGGSKDNSAKAVGTELEESLRKIWSEVLEIDRATFGLNDSFFALGGDSISAMKVTRRCREANLHMMTHDLLAGRTIQGLAARIVGRSMLSHTVVDGEISSGPDRRVCNILSVSEQEVEAVMPATPFQHQVYHASRTHPGKPYCATFLAQLTTKNSDGLVDVERVLQAWQSVVNRHSILRTVFVADSQDDLLHQVILRETKAHVGVRPVESEKSAVERLQADHDTFVQNFNSDTGNTKPGPTYHLILSLTSSGELFLTMSLSHLVTDTVALEHMLVDLDMFYNNGTPSNPGTAFAKYTKWYDTRTVSTNNKAWQEKVLRGAKPCIFTQPSTQSFAANYLPVEEVSIPFSITSSQWQTISDFCRLAQVTTSHFFQFCWALLLKYHTQQDMVCFGQLIAGRDAPVADVEDVVGPVLSVLPAYVDLSPAAVPVLELVQSFQTSNIEALAYQPCSLKAIEKLAGCTTTQGLFNTMVNIRKVHYQGKELEHHLGQRNLIFKPLEKRDSSEYDLVLQVDESGGNVSGALAFWSHRFDSDTVKKYLGTYMAILDLVSHTPNSTAVMILSQVGQSSE</sequence>
<comment type="caution">
    <text evidence="1">The sequence shown here is derived from an EMBL/GenBank/DDBJ whole genome shotgun (WGS) entry which is preliminary data.</text>
</comment>
<name>A0ACC3ZIG4_COLTU</name>
<organism evidence="1 2">
    <name type="scientific">Colletotrichum truncatum</name>
    <name type="common">Anthracnose fungus</name>
    <name type="synonym">Colletotrichum capsici</name>
    <dbReference type="NCBI Taxonomy" id="5467"/>
    <lineage>
        <taxon>Eukaryota</taxon>
        <taxon>Fungi</taxon>
        <taxon>Dikarya</taxon>
        <taxon>Ascomycota</taxon>
        <taxon>Pezizomycotina</taxon>
        <taxon>Sordariomycetes</taxon>
        <taxon>Hypocreomycetidae</taxon>
        <taxon>Glomerellales</taxon>
        <taxon>Glomerellaceae</taxon>
        <taxon>Colletotrichum</taxon>
        <taxon>Colletotrichum truncatum species complex</taxon>
    </lineage>
</organism>
<keyword evidence="2" id="KW-1185">Reference proteome</keyword>
<protein>
    <submittedName>
        <fullName evidence="1">Nonribosomal peptide synthetase</fullName>
    </submittedName>
</protein>
<dbReference type="EMBL" id="VUJX02000001">
    <property type="protein sequence ID" value="KAL0943845.1"/>
    <property type="molecule type" value="Genomic_DNA"/>
</dbReference>
<accession>A0ACC3ZIG4</accession>
<proteinExistence type="predicted"/>
<evidence type="ECO:0000313" key="2">
    <source>
        <dbReference type="Proteomes" id="UP000805649"/>
    </source>
</evidence>
<evidence type="ECO:0000313" key="1">
    <source>
        <dbReference type="EMBL" id="KAL0943845.1"/>
    </source>
</evidence>